<dbReference type="Gene3D" id="3.40.190.290">
    <property type="match status" value="1"/>
</dbReference>
<proteinExistence type="inferred from homology"/>
<dbReference type="SUPFAM" id="SSF53850">
    <property type="entry name" value="Periplasmic binding protein-like II"/>
    <property type="match status" value="1"/>
</dbReference>
<dbReference type="GO" id="GO:0003700">
    <property type="term" value="F:DNA-binding transcription factor activity"/>
    <property type="evidence" value="ECO:0007669"/>
    <property type="project" value="InterPro"/>
</dbReference>
<dbReference type="AlphaFoldDB" id="A0A7X0PIF8"/>
<dbReference type="Proteomes" id="UP000575083">
    <property type="component" value="Unassembled WGS sequence"/>
</dbReference>
<protein>
    <submittedName>
        <fullName evidence="6">DNA-binding transcriptional LysR family regulator</fullName>
    </submittedName>
</protein>
<dbReference type="SUPFAM" id="SSF46785">
    <property type="entry name" value="Winged helix' DNA-binding domain"/>
    <property type="match status" value="1"/>
</dbReference>
<comment type="similarity">
    <text evidence="1">Belongs to the LysR transcriptional regulatory family.</text>
</comment>
<dbReference type="FunFam" id="1.10.10.10:FF:000001">
    <property type="entry name" value="LysR family transcriptional regulator"/>
    <property type="match status" value="1"/>
</dbReference>
<evidence type="ECO:0000313" key="6">
    <source>
        <dbReference type="EMBL" id="MBB6562162.1"/>
    </source>
</evidence>
<dbReference type="PANTHER" id="PTHR30537">
    <property type="entry name" value="HTH-TYPE TRANSCRIPTIONAL REGULATOR"/>
    <property type="match status" value="1"/>
</dbReference>
<dbReference type="PANTHER" id="PTHR30537:SF17">
    <property type="entry name" value="LYSR-FAMILY REGULATORY PROTEIN"/>
    <property type="match status" value="1"/>
</dbReference>
<dbReference type="PROSITE" id="PS50931">
    <property type="entry name" value="HTH_LYSR"/>
    <property type="match status" value="1"/>
</dbReference>
<evidence type="ECO:0000256" key="4">
    <source>
        <dbReference type="ARBA" id="ARBA00023163"/>
    </source>
</evidence>
<organism evidence="6 7">
    <name type="scientific">Acidovorax soli</name>
    <dbReference type="NCBI Taxonomy" id="592050"/>
    <lineage>
        <taxon>Bacteria</taxon>
        <taxon>Pseudomonadati</taxon>
        <taxon>Pseudomonadota</taxon>
        <taxon>Betaproteobacteria</taxon>
        <taxon>Burkholderiales</taxon>
        <taxon>Comamonadaceae</taxon>
        <taxon>Acidovorax</taxon>
    </lineage>
</organism>
<evidence type="ECO:0000256" key="3">
    <source>
        <dbReference type="ARBA" id="ARBA00023125"/>
    </source>
</evidence>
<dbReference type="CDD" id="cd08422">
    <property type="entry name" value="PBP2_CrgA_like"/>
    <property type="match status" value="1"/>
</dbReference>
<reference evidence="6 7" key="1">
    <citation type="submission" date="2020-08" db="EMBL/GenBank/DDBJ databases">
        <title>Functional genomics of gut bacteria from endangered species of beetles.</title>
        <authorList>
            <person name="Carlos-Shanley C."/>
        </authorList>
    </citation>
    <scope>NUCLEOTIDE SEQUENCE [LARGE SCALE GENOMIC DNA]</scope>
    <source>
        <strain evidence="6 7">S00198</strain>
    </source>
</reference>
<sequence>MATSNLRGIETFVRVVEGGSIAAAARQLGITAAAASQNLARLEKDLGTRLLTRTTRSQVLTAAGEAYFAQVSPLLDGLAQARTELSALQGAVQGRLKIACSVAFGRHVVAPLVPAFMARYPEVRVEMVMADRNVDHLKEDVDCSIRFRHVLEPGLVARRIANAPMVFCAAPAYLRAHGRPKRPEDLAHHPCLSFRMPFDGRLMQWPFLRGGERFAPAIQTAAVCNDIDTLAALAVAGAGVTRLGSFVANPLIAAGQLEPLFMAGSGRARTLADPEPLEFFACFRDRQHLPAPVRVFVDFVAEALQDHPLLRVPVWPLARA</sequence>
<dbReference type="EMBL" id="JACHLK010000011">
    <property type="protein sequence ID" value="MBB6562162.1"/>
    <property type="molecule type" value="Genomic_DNA"/>
</dbReference>
<evidence type="ECO:0000256" key="2">
    <source>
        <dbReference type="ARBA" id="ARBA00023015"/>
    </source>
</evidence>
<keyword evidence="7" id="KW-1185">Reference proteome</keyword>
<dbReference type="InterPro" id="IPR000847">
    <property type="entry name" value="LysR_HTH_N"/>
</dbReference>
<dbReference type="RefSeq" id="WP_184861901.1">
    <property type="nucleotide sequence ID" value="NZ_JACHLK010000011.1"/>
</dbReference>
<dbReference type="GO" id="GO:0043565">
    <property type="term" value="F:sequence-specific DNA binding"/>
    <property type="evidence" value="ECO:0007669"/>
    <property type="project" value="TreeGrafter"/>
</dbReference>
<dbReference type="Pfam" id="PF00126">
    <property type="entry name" value="HTH_1"/>
    <property type="match status" value="1"/>
</dbReference>
<evidence type="ECO:0000256" key="1">
    <source>
        <dbReference type="ARBA" id="ARBA00009437"/>
    </source>
</evidence>
<keyword evidence="4" id="KW-0804">Transcription</keyword>
<evidence type="ECO:0000259" key="5">
    <source>
        <dbReference type="PROSITE" id="PS50931"/>
    </source>
</evidence>
<feature type="domain" description="HTH lysR-type" evidence="5">
    <location>
        <begin position="1"/>
        <end position="61"/>
    </location>
</feature>
<dbReference type="InterPro" id="IPR058163">
    <property type="entry name" value="LysR-type_TF_proteobact-type"/>
</dbReference>
<keyword evidence="2" id="KW-0805">Transcription regulation</keyword>
<gene>
    <name evidence="6" type="ORF">HNP48_004871</name>
</gene>
<keyword evidence="3 6" id="KW-0238">DNA-binding</keyword>
<evidence type="ECO:0000313" key="7">
    <source>
        <dbReference type="Proteomes" id="UP000575083"/>
    </source>
</evidence>
<comment type="caution">
    <text evidence="6">The sequence shown here is derived from an EMBL/GenBank/DDBJ whole genome shotgun (WGS) entry which is preliminary data.</text>
</comment>
<dbReference type="InterPro" id="IPR036390">
    <property type="entry name" value="WH_DNA-bd_sf"/>
</dbReference>
<dbReference type="InterPro" id="IPR036388">
    <property type="entry name" value="WH-like_DNA-bd_sf"/>
</dbReference>
<dbReference type="InterPro" id="IPR005119">
    <property type="entry name" value="LysR_subst-bd"/>
</dbReference>
<name>A0A7X0PIF8_9BURK</name>
<accession>A0A7X0PIF8</accession>
<dbReference type="Pfam" id="PF03466">
    <property type="entry name" value="LysR_substrate"/>
    <property type="match status" value="1"/>
</dbReference>
<dbReference type="GO" id="GO:0006351">
    <property type="term" value="P:DNA-templated transcription"/>
    <property type="evidence" value="ECO:0007669"/>
    <property type="project" value="TreeGrafter"/>
</dbReference>
<dbReference type="Gene3D" id="1.10.10.10">
    <property type="entry name" value="Winged helix-like DNA-binding domain superfamily/Winged helix DNA-binding domain"/>
    <property type="match status" value="1"/>
</dbReference>